<dbReference type="Gene3D" id="1.20.140.10">
    <property type="entry name" value="Butyryl-CoA Dehydrogenase, subunit A, domain 3"/>
    <property type="match status" value="1"/>
</dbReference>
<dbReference type="InterPro" id="IPR006091">
    <property type="entry name" value="Acyl-CoA_Oxase/DH_mid-dom"/>
</dbReference>
<dbReference type="SUPFAM" id="SSF56645">
    <property type="entry name" value="Acyl-CoA dehydrogenase NM domain-like"/>
    <property type="match status" value="1"/>
</dbReference>
<dbReference type="AlphaFoldDB" id="A0A0C1ZQZ7"/>
<dbReference type="Proteomes" id="UP000031599">
    <property type="component" value="Unassembled WGS sequence"/>
</dbReference>
<dbReference type="EMBL" id="JMCC02000098">
    <property type="protein sequence ID" value="KIG13413.1"/>
    <property type="molecule type" value="Genomic_DNA"/>
</dbReference>
<dbReference type="Gene3D" id="2.40.110.10">
    <property type="entry name" value="Butyryl-CoA Dehydrogenase, subunit A, domain 2"/>
    <property type="match status" value="1"/>
</dbReference>
<evidence type="ECO:0000259" key="9">
    <source>
        <dbReference type="Pfam" id="PF02771"/>
    </source>
</evidence>
<comment type="caution">
    <text evidence="10">The sequence shown here is derived from an EMBL/GenBank/DDBJ whole genome shotgun (WGS) entry which is preliminary data.</text>
</comment>
<evidence type="ECO:0000313" key="11">
    <source>
        <dbReference type="Proteomes" id="UP000031599"/>
    </source>
</evidence>
<organism evidence="10 11">
    <name type="scientific">Enhygromyxa salina</name>
    <dbReference type="NCBI Taxonomy" id="215803"/>
    <lineage>
        <taxon>Bacteria</taxon>
        <taxon>Pseudomonadati</taxon>
        <taxon>Myxococcota</taxon>
        <taxon>Polyangia</taxon>
        <taxon>Nannocystales</taxon>
        <taxon>Nannocystaceae</taxon>
        <taxon>Enhygromyxa</taxon>
    </lineage>
</organism>
<dbReference type="InterPro" id="IPR009100">
    <property type="entry name" value="AcylCoA_DH/oxidase_NM_dom_sf"/>
</dbReference>
<evidence type="ECO:0000256" key="3">
    <source>
        <dbReference type="ARBA" id="ARBA00022630"/>
    </source>
</evidence>
<dbReference type="FunFam" id="1.20.140.10:FF:000001">
    <property type="entry name" value="Acyl-CoA dehydrogenase"/>
    <property type="match status" value="1"/>
</dbReference>
<evidence type="ECO:0000256" key="5">
    <source>
        <dbReference type="ARBA" id="ARBA00023002"/>
    </source>
</evidence>
<feature type="domain" description="Acyl-CoA oxidase/dehydrogenase middle" evidence="8">
    <location>
        <begin position="121"/>
        <end position="215"/>
    </location>
</feature>
<dbReference type="Pfam" id="PF02771">
    <property type="entry name" value="Acyl-CoA_dh_N"/>
    <property type="match status" value="1"/>
</dbReference>
<keyword evidence="5 6" id="KW-0560">Oxidoreductase</keyword>
<evidence type="ECO:0000256" key="4">
    <source>
        <dbReference type="ARBA" id="ARBA00022827"/>
    </source>
</evidence>
<name>A0A0C1ZQZ7_9BACT</name>
<protein>
    <submittedName>
        <fullName evidence="10">Butyryl-CoA dehydrogenase</fullName>
    </submittedName>
</protein>
<dbReference type="SUPFAM" id="SSF47203">
    <property type="entry name" value="Acyl-CoA dehydrogenase C-terminal domain-like"/>
    <property type="match status" value="1"/>
</dbReference>
<evidence type="ECO:0000256" key="2">
    <source>
        <dbReference type="ARBA" id="ARBA00009347"/>
    </source>
</evidence>
<dbReference type="PANTHER" id="PTHR43884">
    <property type="entry name" value="ACYL-COA DEHYDROGENASE"/>
    <property type="match status" value="1"/>
</dbReference>
<dbReference type="GO" id="GO:0003995">
    <property type="term" value="F:acyl-CoA dehydrogenase activity"/>
    <property type="evidence" value="ECO:0007669"/>
    <property type="project" value="InterPro"/>
</dbReference>
<dbReference type="Pfam" id="PF00441">
    <property type="entry name" value="Acyl-CoA_dh_1"/>
    <property type="match status" value="1"/>
</dbReference>
<evidence type="ECO:0000313" key="10">
    <source>
        <dbReference type="EMBL" id="KIG13413.1"/>
    </source>
</evidence>
<reference evidence="10 11" key="1">
    <citation type="submission" date="2014-12" db="EMBL/GenBank/DDBJ databases">
        <title>Genome assembly of Enhygromyxa salina DSM 15201.</title>
        <authorList>
            <person name="Sharma G."/>
            <person name="Subramanian S."/>
        </authorList>
    </citation>
    <scope>NUCLEOTIDE SEQUENCE [LARGE SCALE GENOMIC DNA]</scope>
    <source>
        <strain evidence="10 11">DSM 15201</strain>
    </source>
</reference>
<sequence>MDFNWSSNQDELFERSLEFAKRRIEPHAKAERFDRAVWNECGEFGLTGLAIPAEHGGLGLDALTTARVLEAFGQGTCDLGLLFSAAAHLFACALPILEHAEPELVEQLVPALARGAKIGANAMTEPGAGSDTQKLAARAIRDGNDYVLQADKSFVTNAPIADVFLVYATTEPTHGYMGLSAFVVTPDMPGVRVGAPMDKAGLKSSPFGSLYLEDCRVPARHRVGPEGAGSRVFQSSMAWERACLFGIYVGAMQRQLNGVVTHAQERKQFRKPIGKFQGVSHRIADMQLRLESARMLLYRACWMHDQQRDSLLDISLAKLAVSEAAIQSSLDAIQLHGGLGLIAEAGIERGLRDALASTVFSGTSEIQRNLIARALGL</sequence>
<evidence type="ECO:0000256" key="6">
    <source>
        <dbReference type="RuleBase" id="RU362125"/>
    </source>
</evidence>
<feature type="domain" description="Acyl-CoA dehydrogenase/oxidase C-terminal" evidence="7">
    <location>
        <begin position="227"/>
        <end position="375"/>
    </location>
</feature>
<evidence type="ECO:0000256" key="1">
    <source>
        <dbReference type="ARBA" id="ARBA00001974"/>
    </source>
</evidence>
<dbReference type="InterPro" id="IPR036250">
    <property type="entry name" value="AcylCo_DH-like_C"/>
</dbReference>
<dbReference type="Pfam" id="PF02770">
    <property type="entry name" value="Acyl-CoA_dh_M"/>
    <property type="match status" value="1"/>
</dbReference>
<dbReference type="GO" id="GO:0050660">
    <property type="term" value="F:flavin adenine dinucleotide binding"/>
    <property type="evidence" value="ECO:0007669"/>
    <property type="project" value="InterPro"/>
</dbReference>
<dbReference type="InterPro" id="IPR013786">
    <property type="entry name" value="AcylCoA_DH/ox_N"/>
</dbReference>
<dbReference type="InterPro" id="IPR009075">
    <property type="entry name" value="AcylCo_DH/oxidase_C"/>
</dbReference>
<accession>A0A0C1ZQZ7</accession>
<keyword evidence="3 6" id="KW-0285">Flavoprotein</keyword>
<evidence type="ECO:0000259" key="8">
    <source>
        <dbReference type="Pfam" id="PF02770"/>
    </source>
</evidence>
<comment type="cofactor">
    <cofactor evidence="1 6">
        <name>FAD</name>
        <dbReference type="ChEBI" id="CHEBI:57692"/>
    </cofactor>
</comment>
<gene>
    <name evidence="10" type="ORF">DB30_08089</name>
</gene>
<dbReference type="RefSeq" id="WP_052555762.1">
    <property type="nucleotide sequence ID" value="NZ_JMCC02000098.1"/>
</dbReference>
<keyword evidence="4 6" id="KW-0274">FAD</keyword>
<dbReference type="PANTHER" id="PTHR43884:SF12">
    <property type="entry name" value="ISOVALERYL-COA DEHYDROGENASE, MITOCHONDRIAL-RELATED"/>
    <property type="match status" value="1"/>
</dbReference>
<dbReference type="InterPro" id="IPR037069">
    <property type="entry name" value="AcylCoA_DH/ox_N_sf"/>
</dbReference>
<dbReference type="Gene3D" id="1.10.540.10">
    <property type="entry name" value="Acyl-CoA dehydrogenase/oxidase, N-terminal domain"/>
    <property type="match status" value="1"/>
</dbReference>
<dbReference type="PROSITE" id="PS00073">
    <property type="entry name" value="ACYL_COA_DH_2"/>
    <property type="match status" value="1"/>
</dbReference>
<comment type="similarity">
    <text evidence="2 6">Belongs to the acyl-CoA dehydrogenase family.</text>
</comment>
<dbReference type="InterPro" id="IPR006089">
    <property type="entry name" value="Acyl-CoA_DH_CS"/>
</dbReference>
<feature type="domain" description="Acyl-CoA dehydrogenase/oxidase N-terminal" evidence="9">
    <location>
        <begin position="8"/>
        <end position="115"/>
    </location>
</feature>
<dbReference type="FunFam" id="2.40.110.10:FF:000002">
    <property type="entry name" value="Acyl-CoA dehydrogenase fadE12"/>
    <property type="match status" value="1"/>
</dbReference>
<proteinExistence type="inferred from homology"/>
<evidence type="ECO:0000259" key="7">
    <source>
        <dbReference type="Pfam" id="PF00441"/>
    </source>
</evidence>
<dbReference type="InterPro" id="IPR046373">
    <property type="entry name" value="Acyl-CoA_Oxase/DH_mid-dom_sf"/>
</dbReference>